<proteinExistence type="predicted"/>
<comment type="caution">
    <text evidence="1">The sequence shown here is derived from an EMBL/GenBank/DDBJ whole genome shotgun (WGS) entry which is preliminary data.</text>
</comment>
<dbReference type="PANTHER" id="PTHR13308">
    <property type="entry name" value="NEDD4-BINDING PROTEIN 2-LIKE 1"/>
    <property type="match status" value="1"/>
</dbReference>
<dbReference type="InterPro" id="IPR027417">
    <property type="entry name" value="P-loop_NTPase"/>
</dbReference>
<evidence type="ECO:0000313" key="1">
    <source>
        <dbReference type="EMBL" id="GEK13473.1"/>
    </source>
</evidence>
<organism evidence="1 2">
    <name type="scientific">Aliivibrio fischeri</name>
    <name type="common">Vibrio fischeri</name>
    <dbReference type="NCBI Taxonomy" id="668"/>
    <lineage>
        <taxon>Bacteria</taxon>
        <taxon>Pseudomonadati</taxon>
        <taxon>Pseudomonadota</taxon>
        <taxon>Gammaproteobacteria</taxon>
        <taxon>Vibrionales</taxon>
        <taxon>Vibrionaceae</taxon>
        <taxon>Aliivibrio</taxon>
    </lineage>
</organism>
<dbReference type="Pfam" id="PF13671">
    <property type="entry name" value="AAA_33"/>
    <property type="match status" value="1"/>
</dbReference>
<dbReference type="Gene3D" id="3.40.50.300">
    <property type="entry name" value="P-loop containing nucleotide triphosphate hydrolases"/>
    <property type="match status" value="1"/>
</dbReference>
<dbReference type="InterPro" id="IPR026302">
    <property type="entry name" value="NEDD4-bd_p2"/>
</dbReference>
<accession>A0A510UFW1</accession>
<protein>
    <submittedName>
        <fullName evidence="1">ATPase AAA</fullName>
    </submittedName>
</protein>
<dbReference type="PANTHER" id="PTHR13308:SF5">
    <property type="entry name" value="NEDD4-BINDING PROTEIN 2-LIKE 1"/>
    <property type="match status" value="1"/>
</dbReference>
<dbReference type="EMBL" id="BJTZ01000006">
    <property type="protein sequence ID" value="GEK13473.1"/>
    <property type="molecule type" value="Genomic_DNA"/>
</dbReference>
<dbReference type="AlphaFoldDB" id="A0A510UFW1"/>
<dbReference type="SUPFAM" id="SSF52540">
    <property type="entry name" value="P-loop containing nucleoside triphosphate hydrolases"/>
    <property type="match status" value="1"/>
</dbReference>
<sequence length="125" mass="14430">MKGLELRLLRGLPGSGKTTLAQSLGLIHIEADQFFMNETGEYCFDGKLLGSAHQWCQAQCEYHLFHNRSVVVANTFVKQWEIDVYRKIAQKFGAKIKIDVCKGEFKSIHNVPEQVISRMKREWEE</sequence>
<evidence type="ECO:0000313" key="2">
    <source>
        <dbReference type="Proteomes" id="UP000321787"/>
    </source>
</evidence>
<dbReference type="RefSeq" id="WP_146863351.1">
    <property type="nucleotide sequence ID" value="NZ_BJTZ01000006.1"/>
</dbReference>
<dbReference type="Proteomes" id="UP000321787">
    <property type="component" value="Unassembled WGS sequence"/>
</dbReference>
<reference evidence="1 2" key="1">
    <citation type="submission" date="2019-07" db="EMBL/GenBank/DDBJ databases">
        <title>Whole genome shotgun sequence of Aliivibrio fischeri NBRC 101058.</title>
        <authorList>
            <person name="Hosoyama A."/>
            <person name="Uohara A."/>
            <person name="Ohji S."/>
            <person name="Ichikawa N."/>
        </authorList>
    </citation>
    <scope>NUCLEOTIDE SEQUENCE [LARGE SCALE GENOMIC DNA]</scope>
    <source>
        <strain evidence="1 2">NBRC 101058</strain>
    </source>
</reference>
<name>A0A510UFW1_ALIFS</name>
<gene>
    <name evidence="1" type="ORF">AFI02nite_15090</name>
</gene>